<dbReference type="AlphaFoldDB" id="A0AAJ1B3F9"/>
<proteinExistence type="predicted"/>
<dbReference type="InterPro" id="IPR042259">
    <property type="entry name" value="Raco-like_middle_sf"/>
</dbReference>
<dbReference type="InterPro" id="IPR041414">
    <property type="entry name" value="Raco-like_middle"/>
</dbReference>
<dbReference type="Proteomes" id="UP001297422">
    <property type="component" value="Unassembled WGS sequence"/>
</dbReference>
<accession>A0AAJ1B3F9</accession>
<name>A0AAJ1B3F9_MEDGN</name>
<organism evidence="2 3">
    <name type="scientific">Mediterraneibacter gnavus</name>
    <name type="common">Ruminococcus gnavus</name>
    <dbReference type="NCBI Taxonomy" id="33038"/>
    <lineage>
        <taxon>Bacteria</taxon>
        <taxon>Bacillati</taxon>
        <taxon>Bacillota</taxon>
        <taxon>Clostridia</taxon>
        <taxon>Lachnospirales</taxon>
        <taxon>Lachnospiraceae</taxon>
        <taxon>Mediterraneibacter</taxon>
    </lineage>
</organism>
<evidence type="ECO:0000313" key="3">
    <source>
        <dbReference type="Proteomes" id="UP001297422"/>
    </source>
</evidence>
<reference evidence="2" key="1">
    <citation type="submission" date="2021-10" db="EMBL/GenBank/DDBJ databases">
        <title>Collection of gut derived symbiotic bacterial strains cultured from healthy donors.</title>
        <authorList>
            <person name="Lin H."/>
            <person name="Littmann E."/>
            <person name="Claire K."/>
            <person name="Pamer E."/>
        </authorList>
    </citation>
    <scope>NUCLEOTIDE SEQUENCE</scope>
    <source>
        <strain evidence="2">MSK.23.4</strain>
    </source>
</reference>
<protein>
    <recommendedName>
        <fullName evidence="1">RACo-like middle region domain-containing protein</fullName>
    </recommendedName>
</protein>
<evidence type="ECO:0000313" key="2">
    <source>
        <dbReference type="EMBL" id="MCB5496049.1"/>
    </source>
</evidence>
<feature type="non-terminal residue" evidence="2">
    <location>
        <position position="86"/>
    </location>
</feature>
<sequence>DGVIEDSIYLNDTVVITEPVEKVGIIIDIGTTTVAMKWLNLKSGMIIESQSFFNPQGKFGSDVIARIDFDNRDNDHKLGELIIKEI</sequence>
<evidence type="ECO:0000259" key="1">
    <source>
        <dbReference type="Pfam" id="PF17651"/>
    </source>
</evidence>
<dbReference type="Pfam" id="PF17651">
    <property type="entry name" value="Raco_middle"/>
    <property type="match status" value="1"/>
</dbReference>
<dbReference type="EMBL" id="JAJBNC010000321">
    <property type="protein sequence ID" value="MCB5496049.1"/>
    <property type="molecule type" value="Genomic_DNA"/>
</dbReference>
<comment type="caution">
    <text evidence="2">The sequence shown here is derived from an EMBL/GenBank/DDBJ whole genome shotgun (WGS) entry which is preliminary data.</text>
</comment>
<dbReference type="Gene3D" id="3.30.420.480">
    <property type="entry name" value="Domain of unknown function (DUF4445)"/>
    <property type="match status" value="1"/>
</dbReference>
<feature type="domain" description="RACo-like middle region" evidence="1">
    <location>
        <begin position="24"/>
        <end position="86"/>
    </location>
</feature>
<feature type="non-terminal residue" evidence="2">
    <location>
        <position position="1"/>
    </location>
</feature>
<gene>
    <name evidence="2" type="ORF">LIQ10_20405</name>
</gene>